<name>A0AAV5MUV8_9ROSI</name>
<proteinExistence type="predicted"/>
<dbReference type="EMBL" id="BPVZ01001334">
    <property type="protein sequence ID" value="GKV53392.1"/>
    <property type="molecule type" value="Genomic_DNA"/>
</dbReference>
<dbReference type="PROSITE" id="PS51257">
    <property type="entry name" value="PROKAR_LIPOPROTEIN"/>
    <property type="match status" value="1"/>
</dbReference>
<dbReference type="Proteomes" id="UP001054252">
    <property type="component" value="Unassembled WGS sequence"/>
</dbReference>
<evidence type="ECO:0000313" key="2">
    <source>
        <dbReference type="Proteomes" id="UP001054252"/>
    </source>
</evidence>
<protein>
    <recommendedName>
        <fullName evidence="3">Secreted protein</fullName>
    </recommendedName>
</protein>
<comment type="caution">
    <text evidence="1">The sequence shown here is derived from an EMBL/GenBank/DDBJ whole genome shotgun (WGS) entry which is preliminary data.</text>
</comment>
<sequence>MSSYRKNLPIALLAAACNLCENTDIIEGCTTVFFKRRKKETLLLFLVAPDAEGPLRKDSPNTTVIKILRTTALSSLG</sequence>
<gene>
    <name evidence="1" type="ORF">SLEP1_g59922</name>
</gene>
<keyword evidence="2" id="KW-1185">Reference proteome</keyword>
<accession>A0AAV5MUV8</accession>
<organism evidence="1 2">
    <name type="scientific">Rubroshorea leprosula</name>
    <dbReference type="NCBI Taxonomy" id="152421"/>
    <lineage>
        <taxon>Eukaryota</taxon>
        <taxon>Viridiplantae</taxon>
        <taxon>Streptophyta</taxon>
        <taxon>Embryophyta</taxon>
        <taxon>Tracheophyta</taxon>
        <taxon>Spermatophyta</taxon>
        <taxon>Magnoliopsida</taxon>
        <taxon>eudicotyledons</taxon>
        <taxon>Gunneridae</taxon>
        <taxon>Pentapetalae</taxon>
        <taxon>rosids</taxon>
        <taxon>malvids</taxon>
        <taxon>Malvales</taxon>
        <taxon>Dipterocarpaceae</taxon>
        <taxon>Rubroshorea</taxon>
    </lineage>
</organism>
<evidence type="ECO:0000313" key="1">
    <source>
        <dbReference type="EMBL" id="GKV53392.1"/>
    </source>
</evidence>
<reference evidence="1 2" key="1">
    <citation type="journal article" date="2021" name="Commun. Biol.">
        <title>The genome of Shorea leprosula (Dipterocarpaceae) highlights the ecological relevance of drought in aseasonal tropical rainforests.</title>
        <authorList>
            <person name="Ng K.K.S."/>
            <person name="Kobayashi M.J."/>
            <person name="Fawcett J.A."/>
            <person name="Hatakeyama M."/>
            <person name="Paape T."/>
            <person name="Ng C.H."/>
            <person name="Ang C.C."/>
            <person name="Tnah L.H."/>
            <person name="Lee C.T."/>
            <person name="Nishiyama T."/>
            <person name="Sese J."/>
            <person name="O'Brien M.J."/>
            <person name="Copetti D."/>
            <person name="Mohd Noor M.I."/>
            <person name="Ong R.C."/>
            <person name="Putra M."/>
            <person name="Sireger I.Z."/>
            <person name="Indrioko S."/>
            <person name="Kosugi Y."/>
            <person name="Izuno A."/>
            <person name="Isagi Y."/>
            <person name="Lee S.L."/>
            <person name="Shimizu K.K."/>
        </authorList>
    </citation>
    <scope>NUCLEOTIDE SEQUENCE [LARGE SCALE GENOMIC DNA]</scope>
    <source>
        <strain evidence="1">214</strain>
    </source>
</reference>
<dbReference type="AlphaFoldDB" id="A0AAV5MUV8"/>
<evidence type="ECO:0008006" key="3">
    <source>
        <dbReference type="Google" id="ProtNLM"/>
    </source>
</evidence>